<evidence type="ECO:0000256" key="3">
    <source>
        <dbReference type="ARBA" id="ARBA00022679"/>
    </source>
</evidence>
<keyword evidence="10" id="KW-1185">Reference proteome</keyword>
<dbReference type="InterPro" id="IPR005331">
    <property type="entry name" value="Sulfotransferase"/>
</dbReference>
<evidence type="ECO:0000256" key="2">
    <source>
        <dbReference type="ARBA" id="ARBA00010109"/>
    </source>
</evidence>
<comment type="subcellular location">
    <subcellularLocation>
        <location evidence="1">Membrane</location>
        <topology evidence="1">Single-pass membrane protein</topology>
    </subcellularLocation>
    <subcellularLocation>
        <location evidence="8">Membrane</location>
        <topology evidence="8">Single-pass type II membrane protein</topology>
    </subcellularLocation>
</comment>
<reference evidence="9 10" key="2">
    <citation type="submission" date="2018-11" db="EMBL/GenBank/DDBJ databases">
        <authorList>
            <consortium name="Pathogen Informatics"/>
        </authorList>
    </citation>
    <scope>NUCLEOTIDE SEQUENCE [LARGE SCALE GENOMIC DNA]</scope>
</reference>
<keyword evidence="3 8" id="KW-0808">Transferase</keyword>
<reference evidence="11" key="1">
    <citation type="submission" date="2017-02" db="UniProtKB">
        <authorList>
            <consortium name="WormBaseParasite"/>
        </authorList>
    </citation>
    <scope>IDENTIFICATION</scope>
</reference>
<dbReference type="Gene3D" id="3.40.50.300">
    <property type="entry name" value="P-loop containing nucleotide triphosphate hydrolases"/>
    <property type="match status" value="1"/>
</dbReference>
<evidence type="ECO:0000256" key="1">
    <source>
        <dbReference type="ARBA" id="ARBA00004167"/>
    </source>
</evidence>
<gene>
    <name evidence="9" type="ORF">TTAC_LOCUS1537</name>
</gene>
<dbReference type="OrthoDB" id="406981at2759"/>
<evidence type="ECO:0000256" key="7">
    <source>
        <dbReference type="ARBA" id="ARBA00023180"/>
    </source>
</evidence>
<dbReference type="EMBL" id="UYWX01000366">
    <property type="protein sequence ID" value="VDM18170.1"/>
    <property type="molecule type" value="Genomic_DNA"/>
</dbReference>
<dbReference type="GO" id="GO:0017095">
    <property type="term" value="F:heparan sulfate 6-sulfotransferase activity"/>
    <property type="evidence" value="ECO:0007669"/>
    <property type="project" value="TreeGrafter"/>
</dbReference>
<dbReference type="STRING" id="6205.A0A0R3WLB2"/>
<dbReference type="InterPro" id="IPR010635">
    <property type="entry name" value="Heparan_SO4-6-sulfoTrfase"/>
</dbReference>
<evidence type="ECO:0000313" key="9">
    <source>
        <dbReference type="EMBL" id="VDM18170.1"/>
    </source>
</evidence>
<proteinExistence type="inferred from homology"/>
<keyword evidence="7" id="KW-0325">Glycoprotein</keyword>
<comment type="catalytic activity">
    <reaction evidence="8">
        <text>alpha-D-glucosaminyl-[heparan sulfate](n) + 3'-phosphoadenylyl sulfate = 6-sulfo-alpha-D-glucosaminyl-[heparan sulfate](n) + adenosine 3',5'-bisphosphate + H(+)</text>
        <dbReference type="Rhea" id="RHEA:56604"/>
        <dbReference type="Rhea" id="RHEA-COMP:9830"/>
        <dbReference type="Rhea" id="RHEA-COMP:14621"/>
        <dbReference type="ChEBI" id="CHEBI:15378"/>
        <dbReference type="ChEBI" id="CHEBI:58339"/>
        <dbReference type="ChEBI" id="CHEBI:58343"/>
        <dbReference type="ChEBI" id="CHEBI:58388"/>
        <dbReference type="ChEBI" id="CHEBI:140604"/>
    </reaction>
</comment>
<dbReference type="EC" id="2.8.2.-" evidence="8"/>
<evidence type="ECO:0000256" key="8">
    <source>
        <dbReference type="RuleBase" id="RU364122"/>
    </source>
</evidence>
<evidence type="ECO:0000313" key="10">
    <source>
        <dbReference type="Proteomes" id="UP000274429"/>
    </source>
</evidence>
<dbReference type="PANTHER" id="PTHR12812">
    <property type="entry name" value="HEPARAN SULFATE 6-O-SULFOTRANSFERASE 3"/>
    <property type="match status" value="1"/>
</dbReference>
<keyword evidence="5 8" id="KW-1133">Transmembrane helix</keyword>
<dbReference type="Proteomes" id="UP000274429">
    <property type="component" value="Unassembled WGS sequence"/>
</dbReference>
<evidence type="ECO:0000256" key="5">
    <source>
        <dbReference type="ARBA" id="ARBA00022989"/>
    </source>
</evidence>
<dbReference type="PANTHER" id="PTHR12812:SF0">
    <property type="entry name" value="HEPARAN-SULFATE 6-O-SULFOTRANSFERASE"/>
    <property type="match status" value="1"/>
</dbReference>
<dbReference type="WBParaSite" id="TTAC_0000155001-mRNA-1">
    <property type="protein sequence ID" value="TTAC_0000155001-mRNA-1"/>
    <property type="gene ID" value="TTAC_0000155001"/>
</dbReference>
<protein>
    <recommendedName>
        <fullName evidence="8">Heparan-sulfate 6-O-sulfotransferase</fullName>
        <ecNumber evidence="8">2.8.2.-</ecNumber>
    </recommendedName>
</protein>
<organism evidence="11">
    <name type="scientific">Hydatigena taeniaeformis</name>
    <name type="common">Feline tapeworm</name>
    <name type="synonym">Taenia taeniaeformis</name>
    <dbReference type="NCBI Taxonomy" id="6205"/>
    <lineage>
        <taxon>Eukaryota</taxon>
        <taxon>Metazoa</taxon>
        <taxon>Spiralia</taxon>
        <taxon>Lophotrochozoa</taxon>
        <taxon>Platyhelminthes</taxon>
        <taxon>Cestoda</taxon>
        <taxon>Eucestoda</taxon>
        <taxon>Cyclophyllidea</taxon>
        <taxon>Taeniidae</taxon>
        <taxon>Hydatigera</taxon>
    </lineage>
</organism>
<dbReference type="AlphaFoldDB" id="A0A0R3WLB2"/>
<feature type="transmembrane region" description="Helical" evidence="8">
    <location>
        <begin position="12"/>
        <end position="29"/>
    </location>
</feature>
<keyword evidence="4 8" id="KW-0812">Transmembrane</keyword>
<evidence type="ECO:0000313" key="11">
    <source>
        <dbReference type="WBParaSite" id="TTAC_0000155001-mRNA-1"/>
    </source>
</evidence>
<dbReference type="Pfam" id="PF03567">
    <property type="entry name" value="Sulfotransfer_2"/>
    <property type="match status" value="1"/>
</dbReference>
<comment type="function">
    <text evidence="8">6-O-sulfation enzyme which catalyzes the transfer of sulfate from 3'-phosphoadenosine 5'-phosphosulfate (PAPS) to position 6 of the N-sulfoglucosamine residue (GlcNS) of heparan sulfate.</text>
</comment>
<accession>A0A0R3WLB2</accession>
<name>A0A0R3WLB2_HYDTA</name>
<keyword evidence="8" id="KW-0735">Signal-anchor</keyword>
<sequence length="417" mass="48210">MVKLVKYLNFKNASRIIFLAAIHCILLYWCIQRAYFMNVFESRHATLHPFAKKYNFFYPEVNPEVVLVFVHIQKTGGTFVESALTNDGVFGFPCDCKPGVKFCKCYHDHNVWLFSRFSVGWRCGLHADFTELQECVPNMLNTLENHIRSRRLVYFTILRGALDRYLSEWLHTRRGGNWKKATLRCRGHSPSPSQYQPCSYIFDANVSQLPFSRFADCPGSLSNNRQTRMIASLDDLGCYTNLKEWTYPLAPGANFSPPQIDLLVSAVENLATAFATFGLIEHAIYTQYMYRMVLGLVFRTPFKNNANDSWVSDAHHEPGLLSNDWKEVAEARNRIDLMFVAFARHLFAHRLAARLRAESALPMRLRLFLRQLGPPLLLSNANLEAKICRHLSRFFNKEIAWRKLNSPVIYNETSRMV</sequence>
<dbReference type="GO" id="GO:0016020">
    <property type="term" value="C:membrane"/>
    <property type="evidence" value="ECO:0007669"/>
    <property type="project" value="UniProtKB-SubCell"/>
</dbReference>
<dbReference type="InterPro" id="IPR027417">
    <property type="entry name" value="P-loop_NTPase"/>
</dbReference>
<keyword evidence="6 8" id="KW-0472">Membrane</keyword>
<comment type="similarity">
    <text evidence="2 8">Belongs to the sulfotransferase 6 family.</text>
</comment>
<evidence type="ECO:0000256" key="4">
    <source>
        <dbReference type="ARBA" id="ARBA00022692"/>
    </source>
</evidence>
<evidence type="ECO:0000256" key="6">
    <source>
        <dbReference type="ARBA" id="ARBA00023136"/>
    </source>
</evidence>